<gene>
    <name evidence="1" type="ORF">FH972_011125</name>
</gene>
<evidence type="ECO:0000313" key="1">
    <source>
        <dbReference type="EMBL" id="KAE8038637.1"/>
    </source>
</evidence>
<evidence type="ECO:0000313" key="2">
    <source>
        <dbReference type="Proteomes" id="UP000327013"/>
    </source>
</evidence>
<organism evidence="1 2">
    <name type="scientific">Carpinus fangiana</name>
    <dbReference type="NCBI Taxonomy" id="176857"/>
    <lineage>
        <taxon>Eukaryota</taxon>
        <taxon>Viridiplantae</taxon>
        <taxon>Streptophyta</taxon>
        <taxon>Embryophyta</taxon>
        <taxon>Tracheophyta</taxon>
        <taxon>Spermatophyta</taxon>
        <taxon>Magnoliopsida</taxon>
        <taxon>eudicotyledons</taxon>
        <taxon>Gunneridae</taxon>
        <taxon>Pentapetalae</taxon>
        <taxon>rosids</taxon>
        <taxon>fabids</taxon>
        <taxon>Fagales</taxon>
        <taxon>Betulaceae</taxon>
        <taxon>Carpinus</taxon>
    </lineage>
</organism>
<name>A0A660KQC8_9ROSI</name>
<accession>A0A660KQC8</accession>
<protein>
    <submittedName>
        <fullName evidence="1">Uncharacterized protein</fullName>
    </submittedName>
</protein>
<sequence>MVHENWRTFRFGSFAYVMQRRNNSYGNFLELSKYGGRGQRSFVIIPEGNDGKGWVDCIIPNHAHIKHS</sequence>
<dbReference type="AlphaFoldDB" id="A0A660KQC8"/>
<proteinExistence type="predicted"/>
<reference evidence="1 2" key="1">
    <citation type="submission" date="2019-06" db="EMBL/GenBank/DDBJ databases">
        <title>A chromosomal-level reference genome of Carpinus fangiana (Coryloideae, Betulaceae).</title>
        <authorList>
            <person name="Yang X."/>
            <person name="Wang Z."/>
            <person name="Zhang L."/>
            <person name="Hao G."/>
            <person name="Liu J."/>
            <person name="Yang Y."/>
        </authorList>
    </citation>
    <scope>NUCLEOTIDE SEQUENCE [LARGE SCALE GENOMIC DNA]</scope>
    <source>
        <strain evidence="1">Cfa_2016G</strain>
        <tissue evidence="1">Leaf</tissue>
    </source>
</reference>
<keyword evidence="2" id="KW-1185">Reference proteome</keyword>
<dbReference type="EMBL" id="CM017324">
    <property type="protein sequence ID" value="KAE8038637.1"/>
    <property type="molecule type" value="Genomic_DNA"/>
</dbReference>
<dbReference type="Proteomes" id="UP000327013">
    <property type="component" value="Chromosome 4"/>
</dbReference>